<evidence type="ECO:0000313" key="2">
    <source>
        <dbReference type="Proteomes" id="UP000612282"/>
    </source>
</evidence>
<protein>
    <submittedName>
        <fullName evidence="1">Uncharacterized protein</fullName>
    </submittedName>
</protein>
<reference evidence="1 2" key="1">
    <citation type="submission" date="2021-01" db="EMBL/GenBank/DDBJ databases">
        <title>Whole genome shotgun sequence of Actinoplanes couchii NBRC 106145.</title>
        <authorList>
            <person name="Komaki H."/>
            <person name="Tamura T."/>
        </authorList>
    </citation>
    <scope>NUCLEOTIDE SEQUENCE [LARGE SCALE GENOMIC DNA]</scope>
    <source>
        <strain evidence="1 2">NBRC 106145</strain>
    </source>
</reference>
<dbReference type="RefSeq" id="WP_203805461.1">
    <property type="nucleotide sequence ID" value="NZ_BAAAQE010000112.1"/>
</dbReference>
<organism evidence="1 2">
    <name type="scientific">Actinoplanes couchii</name>
    <dbReference type="NCBI Taxonomy" id="403638"/>
    <lineage>
        <taxon>Bacteria</taxon>
        <taxon>Bacillati</taxon>
        <taxon>Actinomycetota</taxon>
        <taxon>Actinomycetes</taxon>
        <taxon>Micromonosporales</taxon>
        <taxon>Micromonosporaceae</taxon>
        <taxon>Actinoplanes</taxon>
    </lineage>
</organism>
<dbReference type="EMBL" id="BOMG01000097">
    <property type="protein sequence ID" value="GID59393.1"/>
    <property type="molecule type" value="Genomic_DNA"/>
</dbReference>
<keyword evidence="2" id="KW-1185">Reference proteome</keyword>
<comment type="caution">
    <text evidence="1">The sequence shown here is derived from an EMBL/GenBank/DDBJ whole genome shotgun (WGS) entry which is preliminary data.</text>
</comment>
<dbReference type="Proteomes" id="UP000612282">
    <property type="component" value="Unassembled WGS sequence"/>
</dbReference>
<accession>A0ABQ3XLL7</accession>
<gene>
    <name evidence="1" type="ORF">Aco03nite_077970</name>
</gene>
<evidence type="ECO:0000313" key="1">
    <source>
        <dbReference type="EMBL" id="GID59393.1"/>
    </source>
</evidence>
<name>A0ABQ3XLL7_9ACTN</name>
<sequence>MTPVPWRDGAQELRRLIMAEGGAPDRIADVRLAWRAFRAFLAVPLGGLFDRWSGTHAEADMLIVDFGVSGGTNGLLLLRRFTVPAVEWQDGVPGEQPEDDDDYADTVQIQLELTFPGDVTAEVDDFWTAARSGGFAPEDLAEAESLVMTLSGARALRSRVELVNPN</sequence>
<proteinExistence type="predicted"/>